<dbReference type="InterPro" id="IPR020864">
    <property type="entry name" value="MACPF"/>
</dbReference>
<dbReference type="PROSITE" id="PS01209">
    <property type="entry name" value="LDLRA_1"/>
    <property type="match status" value="1"/>
</dbReference>
<dbReference type="InterPro" id="IPR036055">
    <property type="entry name" value="LDL_receptor-like_sf"/>
</dbReference>
<dbReference type="CDD" id="cd00112">
    <property type="entry name" value="LDLa"/>
    <property type="match status" value="1"/>
</dbReference>
<dbReference type="PANTHER" id="PTHR45742:SF1">
    <property type="entry name" value="COMPLEMENT COMPONENT C8 ALPHA CHAIN"/>
    <property type="match status" value="1"/>
</dbReference>
<evidence type="ECO:0000256" key="8">
    <source>
        <dbReference type="ARBA" id="ARBA00022852"/>
    </source>
</evidence>
<keyword evidence="7" id="KW-0677">Repeat</keyword>
<keyword evidence="5 13" id="KW-0812">Transmembrane</keyword>
<feature type="disulfide bond" evidence="12">
    <location>
        <begin position="83"/>
        <end position="95"/>
    </location>
</feature>
<dbReference type="InterPro" id="IPR001862">
    <property type="entry name" value="MAC_perforin"/>
</dbReference>
<evidence type="ECO:0000256" key="12">
    <source>
        <dbReference type="PROSITE-ProRule" id="PRU00124"/>
    </source>
</evidence>
<feature type="domain" description="MACPF" evidence="14">
    <location>
        <begin position="123"/>
        <end position="485"/>
    </location>
</feature>
<dbReference type="GO" id="GO:0005579">
    <property type="term" value="C:membrane attack complex"/>
    <property type="evidence" value="ECO:0007669"/>
    <property type="project" value="InterPro"/>
</dbReference>
<evidence type="ECO:0000256" key="3">
    <source>
        <dbReference type="ARBA" id="ARBA00009214"/>
    </source>
</evidence>
<keyword evidence="8" id="KW-0204">Cytolysis</keyword>
<accession>A0A8C7IZ10</accession>
<evidence type="ECO:0000256" key="10">
    <source>
        <dbReference type="ARBA" id="ARBA00023157"/>
    </source>
</evidence>
<evidence type="ECO:0000259" key="14">
    <source>
        <dbReference type="PROSITE" id="PS51412"/>
    </source>
</evidence>
<dbReference type="PROSITE" id="PS51412">
    <property type="entry name" value="MACPF_2"/>
    <property type="match status" value="1"/>
</dbReference>
<evidence type="ECO:0000256" key="7">
    <source>
        <dbReference type="ARBA" id="ARBA00022737"/>
    </source>
</evidence>
<dbReference type="Proteomes" id="UP000694557">
    <property type="component" value="Unassembled WGS sequence"/>
</dbReference>
<dbReference type="InterPro" id="IPR036383">
    <property type="entry name" value="TSP1_rpt_sf"/>
</dbReference>
<evidence type="ECO:0000256" key="2">
    <source>
        <dbReference type="ARBA" id="ARBA00004613"/>
    </source>
</evidence>
<dbReference type="SUPFAM" id="SSF57424">
    <property type="entry name" value="LDL receptor-like module"/>
    <property type="match status" value="1"/>
</dbReference>
<keyword evidence="16" id="KW-1185">Reference proteome</keyword>
<gene>
    <name evidence="15" type="primary">C8A</name>
</gene>
<reference evidence="15" key="2">
    <citation type="submission" date="2025-09" db="UniProtKB">
        <authorList>
            <consortium name="Ensembl"/>
        </authorList>
    </citation>
    <scope>IDENTIFICATION</scope>
</reference>
<dbReference type="GO" id="GO:0005576">
    <property type="term" value="C:extracellular region"/>
    <property type="evidence" value="ECO:0007669"/>
    <property type="project" value="UniProtKB-SubCell"/>
</dbReference>
<dbReference type="GO" id="GO:0031640">
    <property type="term" value="P:killing of cells of another organism"/>
    <property type="evidence" value="ECO:0007669"/>
    <property type="project" value="UniProtKB-KW"/>
</dbReference>
<feature type="transmembrane region" description="Helical" evidence="13">
    <location>
        <begin position="579"/>
        <end position="598"/>
    </location>
</feature>
<dbReference type="InterPro" id="IPR002172">
    <property type="entry name" value="LDrepeatLR_classA_rpt"/>
</dbReference>
<dbReference type="GO" id="GO:0006956">
    <property type="term" value="P:complement activation"/>
    <property type="evidence" value="ECO:0007669"/>
    <property type="project" value="TreeGrafter"/>
</dbReference>
<evidence type="ECO:0000256" key="11">
    <source>
        <dbReference type="ARBA" id="ARBA00023180"/>
    </source>
</evidence>
<keyword evidence="4" id="KW-0964">Secreted</keyword>
<comment type="subcellular location">
    <subcellularLocation>
        <location evidence="1">Membrane</location>
    </subcellularLocation>
    <subcellularLocation>
        <location evidence="2">Secreted</location>
    </subcellularLocation>
</comment>
<comment type="similarity">
    <text evidence="3">Belongs to the complement C6/C7/C8/C9 family.</text>
</comment>
<dbReference type="PROSITE" id="PS00279">
    <property type="entry name" value="MACPF_1"/>
    <property type="match status" value="1"/>
</dbReference>
<dbReference type="Pfam" id="PF00057">
    <property type="entry name" value="Ldl_recept_a"/>
    <property type="match status" value="1"/>
</dbReference>
<dbReference type="InterPro" id="IPR020863">
    <property type="entry name" value="MACPF_CS"/>
</dbReference>
<reference evidence="15" key="1">
    <citation type="submission" date="2025-08" db="UniProtKB">
        <authorList>
            <consortium name="Ensembl"/>
        </authorList>
    </citation>
    <scope>IDENTIFICATION</scope>
</reference>
<comment type="caution">
    <text evidence="12">Lacks conserved residue(s) required for the propagation of feature annotation.</text>
</comment>
<dbReference type="Pfam" id="PF21195">
    <property type="entry name" value="EGF_C8A_B_C6"/>
    <property type="match status" value="1"/>
</dbReference>
<dbReference type="SUPFAM" id="SSF82895">
    <property type="entry name" value="TSP-1 type 1 repeat"/>
    <property type="match status" value="1"/>
</dbReference>
<keyword evidence="6" id="KW-0732">Signal</keyword>
<evidence type="ECO:0000256" key="4">
    <source>
        <dbReference type="ARBA" id="ARBA00022525"/>
    </source>
</evidence>
<dbReference type="SMART" id="SM00457">
    <property type="entry name" value="MACPF"/>
    <property type="match status" value="1"/>
</dbReference>
<dbReference type="PANTHER" id="PTHR45742">
    <property type="entry name" value="COMPLEMENT COMPONENT C6"/>
    <property type="match status" value="1"/>
</dbReference>
<protein>
    <submittedName>
        <fullName evidence="15">Complement C8 alpha chain</fullName>
    </submittedName>
</protein>
<dbReference type="Gene3D" id="4.10.400.10">
    <property type="entry name" value="Low-density Lipoprotein Receptor"/>
    <property type="match status" value="1"/>
</dbReference>
<dbReference type="GeneTree" id="ENSGT00940000160126"/>
<keyword evidence="10 12" id="KW-1015">Disulfide bond</keyword>
<evidence type="ECO:0000256" key="6">
    <source>
        <dbReference type="ARBA" id="ARBA00022729"/>
    </source>
</evidence>
<dbReference type="InterPro" id="IPR023415">
    <property type="entry name" value="LDLR_class-A_CS"/>
</dbReference>
<evidence type="ECO:0000256" key="1">
    <source>
        <dbReference type="ARBA" id="ARBA00004370"/>
    </source>
</evidence>
<evidence type="ECO:0000256" key="5">
    <source>
        <dbReference type="ARBA" id="ARBA00022692"/>
    </source>
</evidence>
<dbReference type="PRINTS" id="PR00764">
    <property type="entry name" value="COMPLEMENTC9"/>
</dbReference>
<dbReference type="PROSITE" id="PS50068">
    <property type="entry name" value="LDLRA_2"/>
    <property type="match status" value="1"/>
</dbReference>
<evidence type="ECO:0000313" key="15">
    <source>
        <dbReference type="Ensembl" id="ENSOKIP00005079539.1"/>
    </source>
</evidence>
<dbReference type="AlphaFoldDB" id="A0A8C7IZ10"/>
<organism evidence="15 16">
    <name type="scientific">Oncorhynchus kisutch</name>
    <name type="common">Coho salmon</name>
    <name type="synonym">Salmo kisutch</name>
    <dbReference type="NCBI Taxonomy" id="8019"/>
    <lineage>
        <taxon>Eukaryota</taxon>
        <taxon>Metazoa</taxon>
        <taxon>Chordata</taxon>
        <taxon>Craniata</taxon>
        <taxon>Vertebrata</taxon>
        <taxon>Euteleostomi</taxon>
        <taxon>Actinopterygii</taxon>
        <taxon>Neopterygii</taxon>
        <taxon>Teleostei</taxon>
        <taxon>Protacanthopterygii</taxon>
        <taxon>Salmoniformes</taxon>
        <taxon>Salmonidae</taxon>
        <taxon>Salmoninae</taxon>
        <taxon>Oncorhynchus</taxon>
    </lineage>
</organism>
<keyword evidence="9 13" id="KW-0472">Membrane</keyword>
<evidence type="ECO:0000256" key="9">
    <source>
        <dbReference type="ARBA" id="ARBA00023136"/>
    </source>
</evidence>
<dbReference type="SMART" id="SM00192">
    <property type="entry name" value="LDLa"/>
    <property type="match status" value="1"/>
</dbReference>
<dbReference type="Pfam" id="PF01823">
    <property type="entry name" value="MACPF"/>
    <property type="match status" value="1"/>
</dbReference>
<keyword evidence="11" id="KW-0325">Glycoprotein</keyword>
<dbReference type="Ensembl" id="ENSOKIT00005084739.1">
    <property type="protein sequence ID" value="ENSOKIP00005079539.1"/>
    <property type="gene ID" value="ENSOKIG00005034278.1"/>
</dbReference>
<name>A0A8C7IZ10_ONCKI</name>
<feature type="disulfide bond" evidence="12">
    <location>
        <begin position="102"/>
        <end position="117"/>
    </location>
</feature>
<evidence type="ECO:0000313" key="16">
    <source>
        <dbReference type="Proteomes" id="UP000694557"/>
    </source>
</evidence>
<proteinExistence type="inferred from homology"/>
<evidence type="ECO:0000256" key="13">
    <source>
        <dbReference type="SAM" id="Phobius"/>
    </source>
</evidence>
<sequence length="634" mass="71268">MAETRKGQSAIRRVRSVNKPAPINCKMKMWSSWTPCDSCTDKKFRFRYMEKASQFGGRPCLDSQWEELACPTAQAVCWEPDICGERFTCNATGRCVSQVLRCNGEVDCDDESDETDCEQVDDRQDKCSTLLPIPGAGRGTQGFNILTGEFVDHVLDPQYYGGQCEYVYNGEWRKLIYDPFCENLHYNEDEKNYRKPYNFHTYRFMAQATSEGSSEYYEDMATLLKARKTEDSFNLGVTVGIQYVEFGVSGNVESELLTNLTKYTNQELGFIRLQSKVQTAQFKMRSEGLMLHEDMYLSIMELPEEKYDFGLYSRFLNTYGTHYVTQGIMGGTLEYVAVVNTTAMNTSKIDAEQLKGCLGGSIGISSPIGKTKQVEVGGKLELKDCKGTGSYEKEMYGSSSLIKDIVTLVKGGSTESSGGLLAIKDPDTYRKWGLSLKYNPTLIEFETLPIFELVRLSTAGDHVGARQAHLRRAWEEYLLQFNSCRCAPCRHDGIPVLSQTSCHCICKQGFGGEACEETLRKGSTTDGAQISKLHQEVGVNTNDVHYVTNSVFLSGQKDEGQKVSSEIKTVKDILDYQIILFYLSHAQTMFYLLSYLTVTIKDSTMKTYCNTGTTLPIILLGKSVKNKFLFTMMA</sequence>
<dbReference type="InterPro" id="IPR048831">
    <property type="entry name" value="C8A_B_C6_EGF-like"/>
</dbReference>
<keyword evidence="13" id="KW-1133">Transmembrane helix</keyword>